<comment type="caution">
    <text evidence="1">The sequence shown here is derived from an EMBL/GenBank/DDBJ whole genome shotgun (WGS) entry which is preliminary data.</text>
</comment>
<gene>
    <name evidence="1" type="ORF">GUH15_15795</name>
</gene>
<proteinExistence type="predicted"/>
<name>A0A7U2MAY1_XANCI</name>
<dbReference type="AlphaFoldDB" id="A0A7U2MAY1"/>
<dbReference type="EMBL" id="JAABFR010001242">
    <property type="protein sequence ID" value="MBD4337490.1"/>
    <property type="molecule type" value="Genomic_DNA"/>
</dbReference>
<sequence length="77" mass="8839">MQFRYLLDLRRPAASGWPIGRIGRVNGNLLIDKRGNIDEPKDALPASLPREYWVRAFAEAIPDGLRRFAGNLRHLRN</sequence>
<dbReference type="Proteomes" id="UP000653002">
    <property type="component" value="Unassembled WGS sequence"/>
</dbReference>
<reference evidence="1" key="1">
    <citation type="submission" date="2020-01" db="EMBL/GenBank/DDBJ databases">
        <authorList>
            <person name="Richard D."/>
        </authorList>
    </citation>
    <scope>NUCLEOTIDE SEQUENCE</scope>
    <source>
        <strain evidence="1">JP541</strain>
    </source>
</reference>
<evidence type="ECO:0000313" key="1">
    <source>
        <dbReference type="EMBL" id="MBD4337490.1"/>
    </source>
</evidence>
<accession>A0A7U2MAY1</accession>
<dbReference type="GeneID" id="66911551"/>
<dbReference type="RefSeq" id="WP_040107635.1">
    <property type="nucleotide sequence ID" value="NZ_CAVLHM010000025.1"/>
</dbReference>
<evidence type="ECO:0000313" key="2">
    <source>
        <dbReference type="Proteomes" id="UP000653002"/>
    </source>
</evidence>
<organism evidence="1 2">
    <name type="scientific">Xanthomonas citri pv. citri</name>
    <dbReference type="NCBI Taxonomy" id="611301"/>
    <lineage>
        <taxon>Bacteria</taxon>
        <taxon>Pseudomonadati</taxon>
        <taxon>Pseudomonadota</taxon>
        <taxon>Gammaproteobacteria</taxon>
        <taxon>Lysobacterales</taxon>
        <taxon>Lysobacteraceae</taxon>
        <taxon>Xanthomonas</taxon>
    </lineage>
</organism>
<protein>
    <submittedName>
        <fullName evidence="1">Uncharacterized protein</fullName>
    </submittedName>
</protein>